<sequence length="181" mass="19345">MSAAGVTVRRVRAGEGARVRELRLRAVSDPAASIAFLTTYEQERDRDPAFGDERAAGGAAGDTAAMFVAEDGDAWVGTVTVLVRRAGDVDHTGRRLHDARADVVGVWVDPAARGTGTIDALLDAAARWTRDQGFEVLALDVHVDNARARAVYRRSGFVPTGEEFTGPIGPELAMSRSLRTL</sequence>
<organism evidence="4 5">
    <name type="scientific">Microbacterium testaceum</name>
    <name type="common">Aureobacterium testaceum</name>
    <name type="synonym">Brevibacterium testaceum</name>
    <dbReference type="NCBI Taxonomy" id="2033"/>
    <lineage>
        <taxon>Bacteria</taxon>
        <taxon>Bacillati</taxon>
        <taxon>Actinomycetota</taxon>
        <taxon>Actinomycetes</taxon>
        <taxon>Micrococcales</taxon>
        <taxon>Microbacteriaceae</taxon>
        <taxon>Microbacterium</taxon>
    </lineage>
</organism>
<dbReference type="PANTHER" id="PTHR43877">
    <property type="entry name" value="AMINOALKYLPHOSPHONATE N-ACETYLTRANSFERASE-RELATED-RELATED"/>
    <property type="match status" value="1"/>
</dbReference>
<gene>
    <name evidence="4" type="ORF">DC432_11620</name>
</gene>
<dbReference type="InterPro" id="IPR000182">
    <property type="entry name" value="GNAT_dom"/>
</dbReference>
<dbReference type="SUPFAM" id="SSF55729">
    <property type="entry name" value="Acyl-CoA N-acyltransferases (Nat)"/>
    <property type="match status" value="1"/>
</dbReference>
<protein>
    <submittedName>
        <fullName evidence="4">GNAT family N-acetyltransferase</fullName>
    </submittedName>
</protein>
<dbReference type="InterPro" id="IPR050832">
    <property type="entry name" value="Bact_Acetyltransf"/>
</dbReference>
<reference evidence="4 5" key="1">
    <citation type="submission" date="2018-04" db="EMBL/GenBank/DDBJ databases">
        <authorList>
            <person name="Go L.Y."/>
            <person name="Mitchell J.A."/>
        </authorList>
    </citation>
    <scope>NUCLEOTIDE SEQUENCE [LARGE SCALE GENOMIC DNA]</scope>
    <source>
        <strain evidence="4 5">TPD7010</strain>
    </source>
</reference>
<evidence type="ECO:0000256" key="1">
    <source>
        <dbReference type="ARBA" id="ARBA00022679"/>
    </source>
</evidence>
<dbReference type="PANTHER" id="PTHR43877:SF2">
    <property type="entry name" value="AMINOALKYLPHOSPHONATE N-ACETYLTRANSFERASE-RELATED"/>
    <property type="match status" value="1"/>
</dbReference>
<dbReference type="EMBL" id="QDFT01000029">
    <property type="protein sequence ID" value="PVE69265.1"/>
    <property type="molecule type" value="Genomic_DNA"/>
</dbReference>
<evidence type="ECO:0000259" key="3">
    <source>
        <dbReference type="PROSITE" id="PS51186"/>
    </source>
</evidence>
<dbReference type="AlphaFoldDB" id="A0A2T7WCF2"/>
<dbReference type="InterPro" id="IPR016181">
    <property type="entry name" value="Acyl_CoA_acyltransferase"/>
</dbReference>
<proteinExistence type="predicted"/>
<feature type="domain" description="N-acetyltransferase" evidence="3">
    <location>
        <begin position="6"/>
        <end position="179"/>
    </location>
</feature>
<comment type="caution">
    <text evidence="4">The sequence shown here is derived from an EMBL/GenBank/DDBJ whole genome shotgun (WGS) entry which is preliminary data.</text>
</comment>
<accession>A0A2T7WCF2</accession>
<evidence type="ECO:0000256" key="2">
    <source>
        <dbReference type="ARBA" id="ARBA00023315"/>
    </source>
</evidence>
<dbReference type="PROSITE" id="PS51186">
    <property type="entry name" value="GNAT"/>
    <property type="match status" value="1"/>
</dbReference>
<evidence type="ECO:0000313" key="5">
    <source>
        <dbReference type="Proteomes" id="UP000244649"/>
    </source>
</evidence>
<dbReference type="CDD" id="cd04301">
    <property type="entry name" value="NAT_SF"/>
    <property type="match status" value="1"/>
</dbReference>
<name>A0A2T7WCF2_MICTE</name>
<dbReference type="Gene3D" id="3.40.630.30">
    <property type="match status" value="1"/>
</dbReference>
<keyword evidence="1 4" id="KW-0808">Transferase</keyword>
<dbReference type="GO" id="GO:0016747">
    <property type="term" value="F:acyltransferase activity, transferring groups other than amino-acyl groups"/>
    <property type="evidence" value="ECO:0007669"/>
    <property type="project" value="InterPro"/>
</dbReference>
<keyword evidence="2" id="KW-0012">Acyltransferase</keyword>
<evidence type="ECO:0000313" key="4">
    <source>
        <dbReference type="EMBL" id="PVE69265.1"/>
    </source>
</evidence>
<dbReference type="Pfam" id="PF00583">
    <property type="entry name" value="Acetyltransf_1"/>
    <property type="match status" value="1"/>
</dbReference>
<dbReference type="Proteomes" id="UP000244649">
    <property type="component" value="Unassembled WGS sequence"/>
</dbReference>